<evidence type="ECO:0000313" key="3">
    <source>
        <dbReference type="Proteomes" id="UP000584642"/>
    </source>
</evidence>
<feature type="signal peptide" evidence="1">
    <location>
        <begin position="1"/>
        <end position="26"/>
    </location>
</feature>
<organism evidence="2 3">
    <name type="scientific">Azospirillum oleiclasticum</name>
    <dbReference type="NCBI Taxonomy" id="2735135"/>
    <lineage>
        <taxon>Bacteria</taxon>
        <taxon>Pseudomonadati</taxon>
        <taxon>Pseudomonadota</taxon>
        <taxon>Alphaproteobacteria</taxon>
        <taxon>Rhodospirillales</taxon>
        <taxon>Azospirillaceae</taxon>
        <taxon>Azospirillum</taxon>
    </lineage>
</organism>
<sequence>MKRLVLAAAITAATAALLAWSPAALADHHEAKAGAIAVSQPWARATAPGAPAGAAYLTVTNSGKEADRLIAASTPAAKTAELHTHIHDNGVMRMRQVEAIDVPAGGTVALKPGGLHVMLMGLTAPLAQGSSFDVNLTFEKAGKVTVPVAVQSAGAAAPTGHKGH</sequence>
<dbReference type="EMBL" id="JABFDB010000004">
    <property type="protein sequence ID" value="NYZ19766.1"/>
    <property type="molecule type" value="Genomic_DNA"/>
</dbReference>
<protein>
    <submittedName>
        <fullName evidence="2">Copper chaperone PCu(A)C</fullName>
    </submittedName>
</protein>
<feature type="chain" id="PRO_5046757876" evidence="1">
    <location>
        <begin position="27"/>
        <end position="164"/>
    </location>
</feature>
<dbReference type="Pfam" id="PF04314">
    <property type="entry name" value="PCuAC"/>
    <property type="match status" value="1"/>
</dbReference>
<evidence type="ECO:0000313" key="2">
    <source>
        <dbReference type="EMBL" id="NYZ19766.1"/>
    </source>
</evidence>
<reference evidence="2 3" key="1">
    <citation type="submission" date="2020-05" db="EMBL/GenBank/DDBJ databases">
        <title>Azospirillum oleiclasticum sp. nov, a nitrogen-fixing and heavy crude oil-emulsifying bacterium isolated from the crude oil of Yumen Oilfield.</title>
        <authorList>
            <person name="Wu D."/>
            <person name="Cai M."/>
            <person name="Zhang X."/>
        </authorList>
    </citation>
    <scope>NUCLEOTIDE SEQUENCE [LARGE SCALE GENOMIC DNA]</scope>
    <source>
        <strain evidence="2 3">ROY-1-1-2</strain>
    </source>
</reference>
<keyword evidence="1" id="KW-0732">Signal</keyword>
<name>A0ABX2T646_9PROT</name>
<dbReference type="Gene3D" id="2.60.40.1890">
    <property type="entry name" value="PCu(A)C copper chaperone"/>
    <property type="match status" value="1"/>
</dbReference>
<evidence type="ECO:0000256" key="1">
    <source>
        <dbReference type="SAM" id="SignalP"/>
    </source>
</evidence>
<dbReference type="InterPro" id="IPR036182">
    <property type="entry name" value="PCuAC_sf"/>
</dbReference>
<dbReference type="RefSeq" id="WP_180281530.1">
    <property type="nucleotide sequence ID" value="NZ_JABFDB010000004.1"/>
</dbReference>
<dbReference type="InterPro" id="IPR058248">
    <property type="entry name" value="Lxx211020-like"/>
</dbReference>
<comment type="caution">
    <text evidence="2">The sequence shown here is derived from an EMBL/GenBank/DDBJ whole genome shotgun (WGS) entry which is preliminary data.</text>
</comment>
<dbReference type="PANTHER" id="PTHR36302">
    <property type="entry name" value="BLR7088 PROTEIN"/>
    <property type="match status" value="1"/>
</dbReference>
<dbReference type="InterPro" id="IPR007410">
    <property type="entry name" value="LpqE-like"/>
</dbReference>
<keyword evidence="3" id="KW-1185">Reference proteome</keyword>
<dbReference type="Proteomes" id="UP000584642">
    <property type="component" value="Unassembled WGS sequence"/>
</dbReference>
<accession>A0ABX2T646</accession>
<dbReference type="PANTHER" id="PTHR36302:SF1">
    <property type="entry name" value="COPPER CHAPERONE PCU(A)C"/>
    <property type="match status" value="1"/>
</dbReference>
<dbReference type="SUPFAM" id="SSF110087">
    <property type="entry name" value="DR1885-like metal-binding protein"/>
    <property type="match status" value="1"/>
</dbReference>
<proteinExistence type="predicted"/>
<gene>
    <name evidence="2" type="ORF">HND93_08585</name>
</gene>